<keyword evidence="2" id="KW-1185">Reference proteome</keyword>
<accession>A0A022PEN6</accession>
<comment type="caution">
    <text evidence="1">The sequence shown here is derived from an EMBL/GenBank/DDBJ whole genome shotgun (WGS) entry which is preliminary data.</text>
</comment>
<name>A0A022PEN6_9GAMM</name>
<gene>
    <name evidence="1" type="ORF">BA1DRAFT_04100</name>
</gene>
<reference evidence="1 2" key="1">
    <citation type="submission" date="2014-03" db="EMBL/GenBank/DDBJ databases">
        <title>Draft Genome of Photorhabdus luminescens BA1, an Egyptian Isolate.</title>
        <authorList>
            <person name="Ghazal S."/>
            <person name="Hurst S.G.IV."/>
            <person name="Morris K."/>
            <person name="Thomas K."/>
            <person name="Tisa L.S."/>
        </authorList>
    </citation>
    <scope>NUCLEOTIDE SEQUENCE [LARGE SCALE GENOMIC DNA]</scope>
    <source>
        <strain evidence="1 2">BA1</strain>
    </source>
</reference>
<dbReference type="PATRIC" id="fig|1393736.3.peg.4173"/>
<dbReference type="RefSeq" id="WP_036782804.1">
    <property type="nucleotide sequence ID" value="NZ_CAWLTM010000028.1"/>
</dbReference>
<dbReference type="EMBL" id="JFGV01000087">
    <property type="protein sequence ID" value="EYU13413.1"/>
    <property type="molecule type" value="Genomic_DNA"/>
</dbReference>
<dbReference type="InterPro" id="IPR047985">
    <property type="entry name" value="StbB-like"/>
</dbReference>
<evidence type="ECO:0000313" key="2">
    <source>
        <dbReference type="Proteomes" id="UP000023464"/>
    </source>
</evidence>
<dbReference type="NCBIfam" id="NF041292">
    <property type="entry name" value="StbB"/>
    <property type="match status" value="1"/>
</dbReference>
<sequence length="234" mass="26475">MKVAILNYTGTVGKTTVAAHLLSPRMNDAPVYAIESINETAEGLGLDVEKMKGNKFRELFKKIMLEDDAIIDIGASNIEDFMNNMIKFDDSHEEIDFYVIPVTSGTKEQKETLLMINTLSSIGIPKEKIKVVFNRVESDVDEEFNFVIAHYKKEKSFTLNKKCTIYENELFDALSIKGLTVDALLSDTTDYKSLLKSNKEASESERNNWSDMFVLKSLAKGVKRNLDDVYANLF</sequence>
<proteinExistence type="predicted"/>
<evidence type="ECO:0008006" key="3">
    <source>
        <dbReference type="Google" id="ProtNLM"/>
    </source>
</evidence>
<dbReference type="Proteomes" id="UP000023464">
    <property type="component" value="Unassembled WGS sequence"/>
</dbReference>
<protein>
    <recommendedName>
        <fullName evidence="3">Plasmid stability protein StbB</fullName>
    </recommendedName>
</protein>
<dbReference type="AlphaFoldDB" id="A0A022PEN6"/>
<dbReference type="InterPro" id="IPR027417">
    <property type="entry name" value="P-loop_NTPase"/>
</dbReference>
<dbReference type="SUPFAM" id="SSF52540">
    <property type="entry name" value="P-loop containing nucleoside triphosphate hydrolases"/>
    <property type="match status" value="1"/>
</dbReference>
<evidence type="ECO:0000313" key="1">
    <source>
        <dbReference type="EMBL" id="EYU13413.1"/>
    </source>
</evidence>
<dbReference type="Gene3D" id="3.40.50.300">
    <property type="entry name" value="P-loop containing nucleotide triphosphate hydrolases"/>
    <property type="match status" value="1"/>
</dbReference>
<organism evidence="1 2">
    <name type="scientific">Photorhabdus aegyptia</name>
    <dbReference type="NCBI Taxonomy" id="2805098"/>
    <lineage>
        <taxon>Bacteria</taxon>
        <taxon>Pseudomonadati</taxon>
        <taxon>Pseudomonadota</taxon>
        <taxon>Gammaproteobacteria</taxon>
        <taxon>Enterobacterales</taxon>
        <taxon>Morganellaceae</taxon>
        <taxon>Photorhabdus</taxon>
    </lineage>
</organism>